<keyword evidence="2" id="KW-1134">Transmembrane beta strand</keyword>
<evidence type="ECO:0000313" key="7">
    <source>
        <dbReference type="Proteomes" id="UP000600139"/>
    </source>
</evidence>
<keyword evidence="7" id="KW-1185">Reference proteome</keyword>
<dbReference type="RefSeq" id="WP_200352702.1">
    <property type="nucleotide sequence ID" value="NZ_BAABHZ010000001.1"/>
</dbReference>
<evidence type="ECO:0000256" key="2">
    <source>
        <dbReference type="ARBA" id="ARBA00022452"/>
    </source>
</evidence>
<feature type="domain" description="POTRA" evidence="5">
    <location>
        <begin position="267"/>
        <end position="339"/>
    </location>
</feature>
<protein>
    <submittedName>
        <fullName evidence="6">BamA/TamA family outer membrane protein</fullName>
    </submittedName>
</protein>
<dbReference type="AlphaFoldDB" id="A0A934R7K0"/>
<comment type="subcellular location">
    <subcellularLocation>
        <location evidence="1">Membrane</location>
    </subcellularLocation>
</comment>
<dbReference type="PANTHER" id="PTHR12815">
    <property type="entry name" value="SORTING AND ASSEMBLY MACHINERY SAMM50 PROTEIN FAMILY MEMBER"/>
    <property type="match status" value="1"/>
</dbReference>
<reference evidence="6" key="1">
    <citation type="submission" date="2021-01" db="EMBL/GenBank/DDBJ databases">
        <title>Modified the classification status of verrucomicrobia.</title>
        <authorList>
            <person name="Feng X."/>
        </authorList>
    </citation>
    <scope>NUCLEOTIDE SEQUENCE</scope>
    <source>
        <strain evidence="6">JCM 18052</strain>
    </source>
</reference>
<evidence type="ECO:0000259" key="5">
    <source>
        <dbReference type="PROSITE" id="PS51779"/>
    </source>
</evidence>
<proteinExistence type="predicted"/>
<evidence type="ECO:0000256" key="4">
    <source>
        <dbReference type="ARBA" id="ARBA00023136"/>
    </source>
</evidence>
<dbReference type="Gene3D" id="3.10.20.310">
    <property type="entry name" value="membrane protein fhac"/>
    <property type="match status" value="1"/>
</dbReference>
<comment type="caution">
    <text evidence="6">The sequence shown here is derived from an EMBL/GenBank/DDBJ whole genome shotgun (WGS) entry which is preliminary data.</text>
</comment>
<evidence type="ECO:0000256" key="3">
    <source>
        <dbReference type="ARBA" id="ARBA00022692"/>
    </source>
</evidence>
<dbReference type="EMBL" id="JAENIK010000012">
    <property type="protein sequence ID" value="MBK1817772.1"/>
    <property type="molecule type" value="Genomic_DNA"/>
</dbReference>
<accession>A0A934R7K0</accession>
<evidence type="ECO:0000256" key="1">
    <source>
        <dbReference type="ARBA" id="ARBA00004370"/>
    </source>
</evidence>
<gene>
    <name evidence="6" type="ORF">JIN84_19285</name>
</gene>
<dbReference type="InterPro" id="IPR000184">
    <property type="entry name" value="Bac_surfAg_D15"/>
</dbReference>
<dbReference type="GO" id="GO:0019867">
    <property type="term" value="C:outer membrane"/>
    <property type="evidence" value="ECO:0007669"/>
    <property type="project" value="InterPro"/>
</dbReference>
<name>A0A934R7K0_9BACT</name>
<dbReference type="PROSITE" id="PS51779">
    <property type="entry name" value="POTRA"/>
    <property type="match status" value="1"/>
</dbReference>
<dbReference type="PANTHER" id="PTHR12815:SF18">
    <property type="entry name" value="SORTING AND ASSEMBLY MACHINERY COMPONENT 50 HOMOLOG"/>
    <property type="match status" value="1"/>
</dbReference>
<keyword evidence="3" id="KW-0812">Transmembrane</keyword>
<keyword evidence="4" id="KW-0472">Membrane</keyword>
<dbReference type="Gene3D" id="2.40.160.50">
    <property type="entry name" value="membrane protein fhac: a member of the omp85/tpsb transporter family"/>
    <property type="match status" value="1"/>
</dbReference>
<organism evidence="6 7">
    <name type="scientific">Luteolibacter yonseiensis</name>
    <dbReference type="NCBI Taxonomy" id="1144680"/>
    <lineage>
        <taxon>Bacteria</taxon>
        <taxon>Pseudomonadati</taxon>
        <taxon>Verrucomicrobiota</taxon>
        <taxon>Verrucomicrobiia</taxon>
        <taxon>Verrucomicrobiales</taxon>
        <taxon>Verrucomicrobiaceae</taxon>
        <taxon>Luteolibacter</taxon>
    </lineage>
</organism>
<dbReference type="InterPro" id="IPR034746">
    <property type="entry name" value="POTRA"/>
</dbReference>
<dbReference type="Pfam" id="PF01103">
    <property type="entry name" value="Omp85"/>
    <property type="match status" value="1"/>
</dbReference>
<evidence type="ECO:0000313" key="6">
    <source>
        <dbReference type="EMBL" id="MBK1817772.1"/>
    </source>
</evidence>
<dbReference type="InterPro" id="IPR039910">
    <property type="entry name" value="D15-like"/>
</dbReference>
<dbReference type="Proteomes" id="UP000600139">
    <property type="component" value="Unassembled WGS sequence"/>
</dbReference>
<sequence>MMRRTFPILMLTALAATAETRIHITGLTRKSEGNVLDLMGGRLEYVRNNQASASSADDAAFLLTQVLRKDGYADVRVSSKIVSRDEILLTVYEGRRFSLGTVTVRGVDSDQAPKLAKIYAAPAEKARPLGAGSAPFREEDVEKGVSNIRQQLNSQGYWSAEVTIASRNTDPVEERVDLAIDVVTGPLFRISPAKIFSPDNRGVIRTKTTVDPFIGKEATTANLNAMRLAVEEAFNSRGYPDSRITMGRILEAPKFIPDFYIDLGNRVRLNNVRIEGLERTNPKRIAQRMKVLEGEWYDEAAMNKRIRGFLATGAFSSATVERVPVSEKRIDALLHFDETRAREISGAAGVDSYHGPLFRVSYADRNLFGQLLGFSSGFEFSARGILGETKLTDPWMWGSDVSGTVRAYALFYGREGYTALETGLEGKVNWKLGDHYSLEVLAGTSIVNLEPDGLPPAELGETVYGNPRLRFTQTLDYRDSTVLPKKGWHLDSPLEIGAAVGDLTTSYVKGGVNGGWYHPINANYSVGLGGEFGMLVPTGDGENLPIDLRMFNGGARSVRSFPERELGPTVNGHPTGGEAAWNANAELIRSITGSVSAVVFLDAGALSREYYELSQSELEMAVGLGVRLNLPIGPVRLEYGYNLTQDPGEPVGTLHFAIGTAY</sequence>